<dbReference type="Proteomes" id="UP000181917">
    <property type="component" value="Unassembled WGS sequence"/>
</dbReference>
<dbReference type="STRING" id="37928.SAMN04489742_1186"/>
<keyword evidence="2" id="KW-0812">Transmembrane</keyword>
<feature type="transmembrane region" description="Helical" evidence="2">
    <location>
        <begin position="49"/>
        <end position="69"/>
    </location>
</feature>
<dbReference type="AlphaFoldDB" id="A0A1H1B153"/>
<evidence type="ECO:0000256" key="1">
    <source>
        <dbReference type="SAM" id="MobiDB-lite"/>
    </source>
</evidence>
<dbReference type="Pfam" id="PF01569">
    <property type="entry name" value="PAP2"/>
    <property type="match status" value="1"/>
</dbReference>
<dbReference type="CDD" id="cd03392">
    <property type="entry name" value="PAP2_like_2"/>
    <property type="match status" value="1"/>
</dbReference>
<feature type="transmembrane region" description="Helical" evidence="2">
    <location>
        <begin position="106"/>
        <end position="127"/>
    </location>
</feature>
<accession>A0A1H1B153</accession>
<dbReference type="Gene3D" id="1.20.144.10">
    <property type="entry name" value="Phosphatidic acid phosphatase type 2/haloperoxidase"/>
    <property type="match status" value="1"/>
</dbReference>
<dbReference type="EMBL" id="FNKH01000002">
    <property type="protein sequence ID" value="SDQ45622.1"/>
    <property type="molecule type" value="Genomic_DNA"/>
</dbReference>
<keyword evidence="2" id="KW-1133">Transmembrane helix</keyword>
<feature type="transmembrane region" description="Helical" evidence="2">
    <location>
        <begin position="134"/>
        <end position="154"/>
    </location>
</feature>
<dbReference type="SMART" id="SM00014">
    <property type="entry name" value="acidPPc"/>
    <property type="match status" value="1"/>
</dbReference>
<keyword evidence="2" id="KW-0472">Membrane</keyword>
<feature type="transmembrane region" description="Helical" evidence="2">
    <location>
        <begin position="206"/>
        <end position="224"/>
    </location>
</feature>
<dbReference type="InterPro" id="IPR036938">
    <property type="entry name" value="PAP2/HPO_sf"/>
</dbReference>
<dbReference type="PANTHER" id="PTHR14969">
    <property type="entry name" value="SPHINGOSINE-1-PHOSPHATE PHOSPHOHYDROLASE"/>
    <property type="match status" value="1"/>
</dbReference>
<feature type="domain" description="Phosphatidic acid phosphatase type 2/haloperoxidase" evidence="3">
    <location>
        <begin position="137"/>
        <end position="251"/>
    </location>
</feature>
<dbReference type="OrthoDB" id="5289372at2"/>
<evidence type="ECO:0000256" key="2">
    <source>
        <dbReference type="SAM" id="Phobius"/>
    </source>
</evidence>
<evidence type="ECO:0000259" key="3">
    <source>
        <dbReference type="SMART" id="SM00014"/>
    </source>
</evidence>
<evidence type="ECO:0000313" key="5">
    <source>
        <dbReference type="Proteomes" id="UP000181917"/>
    </source>
</evidence>
<name>A0A1H1B153_9MICC</name>
<feature type="region of interest" description="Disordered" evidence="1">
    <location>
        <begin position="268"/>
        <end position="318"/>
    </location>
</feature>
<gene>
    <name evidence="4" type="ORF">SAMN04489742_1186</name>
</gene>
<feature type="transmembrane region" description="Helical" evidence="2">
    <location>
        <begin position="182"/>
        <end position="199"/>
    </location>
</feature>
<keyword evidence="5" id="KW-1185">Reference proteome</keyword>
<dbReference type="RefSeq" id="WP_074699635.1">
    <property type="nucleotide sequence ID" value="NZ_CP018863.1"/>
</dbReference>
<dbReference type="SUPFAM" id="SSF48317">
    <property type="entry name" value="Acid phosphatase/Vanadium-dependent haloperoxidase"/>
    <property type="match status" value="1"/>
</dbReference>
<feature type="transmembrane region" description="Helical" evidence="2">
    <location>
        <begin position="236"/>
        <end position="258"/>
    </location>
</feature>
<sequence length="318" mass="33747">MTPERHKPPELAEDRFVGSKDLTRWKTPVGRFFARAMERASRLLGPHTALMLTLAAGAIIATALTALSAEVYEAVAESDGVAVLDQPLLDTAVTLRSPEANAAMTAFTNLGGGVGMTVLAALALLALTLQRKSWTPLVLTAAAAGGSLLMTIAGKEVIGRTRPPLSSAVAPFEHSPSFPSGHSLNSIVIAGVVAYLLVLRHSSKHARVLTIAGAALFAVAMGLSRVFLGHHWFTDVLVAWTLGIAWLATVITIHRLFLTVRYRRAGGRRQARTGRGGTGSGPGVPWKHQPAYVRRARPLEDSSHDNTSISAGERPPAQ</sequence>
<dbReference type="InterPro" id="IPR000326">
    <property type="entry name" value="PAP2/HPO"/>
</dbReference>
<proteinExistence type="predicted"/>
<reference evidence="4 5" key="1">
    <citation type="submission" date="2016-10" db="EMBL/GenBank/DDBJ databases">
        <authorList>
            <person name="de Groot N.N."/>
        </authorList>
    </citation>
    <scope>NUCLEOTIDE SEQUENCE [LARGE SCALE GENOMIC DNA]</scope>
    <source>
        <strain evidence="4 5">DSM 20117</strain>
    </source>
</reference>
<evidence type="ECO:0000313" key="4">
    <source>
        <dbReference type="EMBL" id="SDQ45622.1"/>
    </source>
</evidence>
<protein>
    <submittedName>
        <fullName evidence="4">Undecaprenyl-diphosphatase</fullName>
    </submittedName>
</protein>
<organism evidence="4 5">
    <name type="scientific">Crystallibacter crystallopoietes</name>
    <dbReference type="NCBI Taxonomy" id="37928"/>
    <lineage>
        <taxon>Bacteria</taxon>
        <taxon>Bacillati</taxon>
        <taxon>Actinomycetota</taxon>
        <taxon>Actinomycetes</taxon>
        <taxon>Micrococcales</taxon>
        <taxon>Micrococcaceae</taxon>
        <taxon>Crystallibacter</taxon>
    </lineage>
</organism>
<dbReference type="PANTHER" id="PTHR14969:SF13">
    <property type="entry name" value="AT30094P"/>
    <property type="match status" value="1"/>
</dbReference>
<dbReference type="KEGG" id="acry:AC20117_11405"/>